<dbReference type="InterPro" id="IPR029063">
    <property type="entry name" value="SAM-dependent_MTases_sf"/>
</dbReference>
<organism evidence="1 2">
    <name type="scientific">Polyangium spumosum</name>
    <dbReference type="NCBI Taxonomy" id="889282"/>
    <lineage>
        <taxon>Bacteria</taxon>
        <taxon>Pseudomonadati</taxon>
        <taxon>Myxococcota</taxon>
        <taxon>Polyangia</taxon>
        <taxon>Polyangiales</taxon>
        <taxon>Polyangiaceae</taxon>
        <taxon>Polyangium</taxon>
    </lineage>
</organism>
<accession>A0A6N7PMH1</accession>
<evidence type="ECO:0000313" key="2">
    <source>
        <dbReference type="Proteomes" id="UP000440224"/>
    </source>
</evidence>
<keyword evidence="1" id="KW-0808">Transferase</keyword>
<dbReference type="RefSeq" id="WP_153819772.1">
    <property type="nucleotide sequence ID" value="NZ_WJIE01000003.1"/>
</dbReference>
<keyword evidence="2" id="KW-1185">Reference proteome</keyword>
<keyword evidence="1" id="KW-0489">Methyltransferase</keyword>
<dbReference type="GO" id="GO:0008168">
    <property type="term" value="F:methyltransferase activity"/>
    <property type="evidence" value="ECO:0007669"/>
    <property type="project" value="UniProtKB-KW"/>
</dbReference>
<dbReference type="SUPFAM" id="SSF53335">
    <property type="entry name" value="S-adenosyl-L-methionine-dependent methyltransferases"/>
    <property type="match status" value="1"/>
</dbReference>
<name>A0A6N7PMH1_9BACT</name>
<dbReference type="EMBL" id="WJIE01000003">
    <property type="protein sequence ID" value="MRG92967.1"/>
    <property type="molecule type" value="Genomic_DNA"/>
</dbReference>
<dbReference type="Proteomes" id="UP000440224">
    <property type="component" value="Unassembled WGS sequence"/>
</dbReference>
<dbReference type="Pfam" id="PF13489">
    <property type="entry name" value="Methyltransf_23"/>
    <property type="match status" value="1"/>
</dbReference>
<gene>
    <name evidence="1" type="ORF">GF068_13660</name>
</gene>
<comment type="caution">
    <text evidence="1">The sequence shown here is derived from an EMBL/GenBank/DDBJ whole genome shotgun (WGS) entry which is preliminary data.</text>
</comment>
<dbReference type="AlphaFoldDB" id="A0A6N7PMH1"/>
<dbReference type="OrthoDB" id="9831192at2"/>
<evidence type="ECO:0000313" key="1">
    <source>
        <dbReference type="EMBL" id="MRG92967.1"/>
    </source>
</evidence>
<proteinExistence type="predicted"/>
<reference evidence="1 2" key="1">
    <citation type="submission" date="2019-10" db="EMBL/GenBank/DDBJ databases">
        <title>A soil myxobacterium in the family Polyangiaceae.</title>
        <authorList>
            <person name="Li Y."/>
            <person name="Wang J."/>
        </authorList>
    </citation>
    <scope>NUCLEOTIDE SEQUENCE [LARGE SCALE GENOMIC DNA]</scope>
    <source>
        <strain evidence="1 2">DSM 14734</strain>
    </source>
</reference>
<sequence>MEHVVLPTARVAAPLEGYRPELEPFHPSASHRMDMAALLTMLDELSFRSMLDVGHRTGLVVREARERHPGRRIDGVDRFDFGAGEAARRLRRRYDVITAVHTLNQATNLDRAAANLADHLTAGGHLLIVQSTPASAGLGVKYLDPRELDLALSPHGLRRMRRLEYGNELLVYRKDG</sequence>
<protein>
    <submittedName>
        <fullName evidence="1">Methyltransferase domain-containing protein</fullName>
    </submittedName>
</protein>
<dbReference type="Gene3D" id="3.40.50.150">
    <property type="entry name" value="Vaccinia Virus protein VP39"/>
    <property type="match status" value="1"/>
</dbReference>
<dbReference type="GO" id="GO:0032259">
    <property type="term" value="P:methylation"/>
    <property type="evidence" value="ECO:0007669"/>
    <property type="project" value="UniProtKB-KW"/>
</dbReference>